<dbReference type="Pfam" id="PF20882">
    <property type="entry name" value="Sos7"/>
    <property type="match status" value="1"/>
</dbReference>
<dbReference type="PANTHER" id="PTHR37329">
    <property type="entry name" value="KINETOCHORE PROTEIN SOS7"/>
    <property type="match status" value="1"/>
</dbReference>
<feature type="coiled-coil region" evidence="1">
    <location>
        <begin position="185"/>
        <end position="240"/>
    </location>
</feature>
<dbReference type="PANTHER" id="PTHR37329:SF1">
    <property type="entry name" value="KINETOCHORE PROTEIN SOS7"/>
    <property type="match status" value="1"/>
</dbReference>
<evidence type="ECO:0000313" key="3">
    <source>
        <dbReference type="EMBL" id="KAF8903897.1"/>
    </source>
</evidence>
<dbReference type="GO" id="GO:0034501">
    <property type="term" value="P:protein localization to kinetochore"/>
    <property type="evidence" value="ECO:0007669"/>
    <property type="project" value="InterPro"/>
</dbReference>
<dbReference type="GO" id="GO:0051315">
    <property type="term" value="P:attachment of mitotic spindle microtubules to kinetochore"/>
    <property type="evidence" value="ECO:0007669"/>
    <property type="project" value="TreeGrafter"/>
</dbReference>
<dbReference type="Proteomes" id="UP000724874">
    <property type="component" value="Unassembled WGS sequence"/>
</dbReference>
<dbReference type="AlphaFoldDB" id="A0A9P5NU31"/>
<evidence type="ECO:0000259" key="2">
    <source>
        <dbReference type="Pfam" id="PF20882"/>
    </source>
</evidence>
<reference evidence="3" key="1">
    <citation type="submission" date="2020-11" db="EMBL/GenBank/DDBJ databases">
        <authorList>
            <consortium name="DOE Joint Genome Institute"/>
            <person name="Ahrendt S."/>
            <person name="Riley R."/>
            <person name="Andreopoulos W."/>
            <person name="LaButti K."/>
            <person name="Pangilinan J."/>
            <person name="Ruiz-duenas F.J."/>
            <person name="Barrasa J.M."/>
            <person name="Sanchez-Garcia M."/>
            <person name="Camarero S."/>
            <person name="Miyauchi S."/>
            <person name="Serrano A."/>
            <person name="Linde D."/>
            <person name="Babiker R."/>
            <person name="Drula E."/>
            <person name="Ayuso-Fernandez I."/>
            <person name="Pacheco R."/>
            <person name="Padilla G."/>
            <person name="Ferreira P."/>
            <person name="Barriuso J."/>
            <person name="Kellner H."/>
            <person name="Castanera R."/>
            <person name="Alfaro M."/>
            <person name="Ramirez L."/>
            <person name="Pisabarro A.G."/>
            <person name="Kuo A."/>
            <person name="Tritt A."/>
            <person name="Lipzen A."/>
            <person name="He G."/>
            <person name="Yan M."/>
            <person name="Ng V."/>
            <person name="Cullen D."/>
            <person name="Martin F."/>
            <person name="Rosso M.-N."/>
            <person name="Henrissat B."/>
            <person name="Hibbett D."/>
            <person name="Martinez A.T."/>
            <person name="Grigoriev I.V."/>
        </authorList>
    </citation>
    <scope>NUCLEOTIDE SEQUENCE</scope>
    <source>
        <strain evidence="3">AH 44721</strain>
    </source>
</reference>
<dbReference type="InterPro" id="IPR048781">
    <property type="entry name" value="Sos7_CC"/>
</dbReference>
<organism evidence="3 4">
    <name type="scientific">Gymnopilus junonius</name>
    <name type="common">Spectacular rustgill mushroom</name>
    <name type="synonym">Gymnopilus spectabilis subsp. junonius</name>
    <dbReference type="NCBI Taxonomy" id="109634"/>
    <lineage>
        <taxon>Eukaryota</taxon>
        <taxon>Fungi</taxon>
        <taxon>Dikarya</taxon>
        <taxon>Basidiomycota</taxon>
        <taxon>Agaricomycotina</taxon>
        <taxon>Agaricomycetes</taxon>
        <taxon>Agaricomycetidae</taxon>
        <taxon>Agaricales</taxon>
        <taxon>Agaricineae</taxon>
        <taxon>Hymenogastraceae</taxon>
        <taxon>Gymnopilus</taxon>
    </lineage>
</organism>
<evidence type="ECO:0000256" key="1">
    <source>
        <dbReference type="SAM" id="Coils"/>
    </source>
</evidence>
<comment type="caution">
    <text evidence="3">The sequence shown here is derived from an EMBL/GenBank/DDBJ whole genome shotgun (WGS) entry which is preliminary data.</text>
</comment>
<feature type="domain" description="Kinetochore protein Sos7 coiled-coil" evidence="2">
    <location>
        <begin position="76"/>
        <end position="138"/>
    </location>
</feature>
<gene>
    <name evidence="3" type="ORF">CPB84DRAFT_1835780</name>
</gene>
<accession>A0A9P5NU31</accession>
<evidence type="ECO:0000313" key="4">
    <source>
        <dbReference type="Proteomes" id="UP000724874"/>
    </source>
</evidence>
<dbReference type="InterPro" id="IPR037475">
    <property type="entry name" value="Sos7"/>
</dbReference>
<dbReference type="GO" id="GO:0000776">
    <property type="term" value="C:kinetochore"/>
    <property type="evidence" value="ECO:0007669"/>
    <property type="project" value="InterPro"/>
</dbReference>
<keyword evidence="4" id="KW-1185">Reference proteome</keyword>
<name>A0A9P5NU31_GYMJU</name>
<proteinExistence type="predicted"/>
<dbReference type="OrthoDB" id="18959at2759"/>
<sequence length="352" mass="39313">MSGKRPSVELPTIEPSKNVEAARGLQARLDSLNVQLVKRVEELNAHQLESDSALDEETEEKDPAIVVMEVADQIAYLRKLKFQYLEQNAKDKYVKSIVSDIDDAPIVTAEQNKDYRCAKDKLAEAQNNIKLLAPMVEQDYQQVKQATDRAALLSQKIMEARTSLMLLRQTHPRPRLTIPLADQKLAEQVDEMQALSDQVQAIKQKVKSEKQRVKVGTNEVENLRLEASDAEKAVKTTQVEEDDSRLVPLYDWFTASLSLQRSICNLEDSHAESENELRLTYKIDMPSPSPSHRIMITLIFAPDTRRLAAAEVSGLDELGVEPGDVVDAHVQVNDVHGLVAAVLARARTAAST</sequence>
<keyword evidence="1" id="KW-0175">Coiled coil</keyword>
<dbReference type="EMBL" id="JADNYJ010000028">
    <property type="protein sequence ID" value="KAF8903897.1"/>
    <property type="molecule type" value="Genomic_DNA"/>
</dbReference>
<protein>
    <recommendedName>
        <fullName evidence="2">Kinetochore protein Sos7 coiled-coil domain-containing protein</fullName>
    </recommendedName>
</protein>